<name>A0A9P8VN04_9HYPO</name>
<keyword evidence="7" id="KW-0812">Transmembrane</keyword>
<dbReference type="Proteomes" id="UP000777438">
    <property type="component" value="Unassembled WGS sequence"/>
</dbReference>
<dbReference type="SUPFAM" id="SSF54373">
    <property type="entry name" value="FAD-linked reductases, C-terminal domain"/>
    <property type="match status" value="1"/>
</dbReference>
<comment type="similarity">
    <text evidence="2">Belongs to the DAMOX/DASOX family.</text>
</comment>
<dbReference type="PANTHER" id="PTHR11530:SF16">
    <property type="entry name" value="D-AMINO ACID OXIDASE (AFU_ORTHOLOGUE AFUA_5G11290)"/>
    <property type="match status" value="1"/>
</dbReference>
<dbReference type="InterPro" id="IPR006076">
    <property type="entry name" value="FAD-dep_OxRdtase"/>
</dbReference>
<evidence type="ECO:0000256" key="2">
    <source>
        <dbReference type="ARBA" id="ARBA00006730"/>
    </source>
</evidence>
<organism evidence="9 10">
    <name type="scientific">Thelonectria olida</name>
    <dbReference type="NCBI Taxonomy" id="1576542"/>
    <lineage>
        <taxon>Eukaryota</taxon>
        <taxon>Fungi</taxon>
        <taxon>Dikarya</taxon>
        <taxon>Ascomycota</taxon>
        <taxon>Pezizomycotina</taxon>
        <taxon>Sordariomycetes</taxon>
        <taxon>Hypocreomycetidae</taxon>
        <taxon>Hypocreales</taxon>
        <taxon>Nectriaceae</taxon>
        <taxon>Thelonectria</taxon>
    </lineage>
</organism>
<dbReference type="Gene3D" id="3.30.9.10">
    <property type="entry name" value="D-Amino Acid Oxidase, subunit A, domain 2"/>
    <property type="match status" value="1"/>
</dbReference>
<feature type="binding site" evidence="6">
    <location>
        <position position="355"/>
    </location>
    <ligand>
        <name>D-dopa</name>
        <dbReference type="ChEBI" id="CHEBI:149689"/>
    </ligand>
</feature>
<feature type="transmembrane region" description="Helical" evidence="7">
    <location>
        <begin position="21"/>
        <end position="43"/>
    </location>
</feature>
<keyword evidence="3" id="KW-0285">Flavoprotein</keyword>
<dbReference type="SUPFAM" id="SSF51971">
    <property type="entry name" value="Nucleotide-binding domain"/>
    <property type="match status" value="1"/>
</dbReference>
<dbReference type="OrthoDB" id="409956at2759"/>
<dbReference type="PROSITE" id="PS00677">
    <property type="entry name" value="DAO"/>
    <property type="match status" value="1"/>
</dbReference>
<keyword evidence="4 6" id="KW-0274">FAD</keyword>
<keyword evidence="5" id="KW-0560">Oxidoreductase</keyword>
<dbReference type="GO" id="GO:0071949">
    <property type="term" value="F:FAD binding"/>
    <property type="evidence" value="ECO:0007669"/>
    <property type="project" value="InterPro"/>
</dbReference>
<dbReference type="PIRSF" id="PIRSF000189">
    <property type="entry name" value="D-aa_oxidase"/>
    <property type="match status" value="1"/>
</dbReference>
<feature type="binding site" evidence="6">
    <location>
        <position position="218"/>
    </location>
    <ligand>
        <name>FAD</name>
        <dbReference type="ChEBI" id="CHEBI:57692"/>
    </ligand>
</feature>
<evidence type="ECO:0000313" key="9">
    <source>
        <dbReference type="EMBL" id="KAH6867789.1"/>
    </source>
</evidence>
<dbReference type="Gene3D" id="3.40.50.720">
    <property type="entry name" value="NAD(P)-binding Rossmann-like Domain"/>
    <property type="match status" value="1"/>
</dbReference>
<dbReference type="Pfam" id="PF01266">
    <property type="entry name" value="DAO"/>
    <property type="match status" value="1"/>
</dbReference>
<dbReference type="GO" id="GO:0005737">
    <property type="term" value="C:cytoplasm"/>
    <property type="evidence" value="ECO:0007669"/>
    <property type="project" value="TreeGrafter"/>
</dbReference>
<evidence type="ECO:0000256" key="3">
    <source>
        <dbReference type="ARBA" id="ARBA00022630"/>
    </source>
</evidence>
<evidence type="ECO:0000256" key="7">
    <source>
        <dbReference type="SAM" id="Phobius"/>
    </source>
</evidence>
<sequence length="382" mass="41039">MVLTVCDSVKTTSTINLLSDIMAGTNVVIIGAGVAGLTTALLLSEESSYSISVVAKHMPGDYDIEYASPWAGANYMPVSVTGTPAQRWEKDTWPALENLARNRPEAGVHFQDLKILNRSKDGDTVTAKWFAGLLSDRPWWSAVLPNYRPIPKSELGDGIDSGHAMTSVCINTAIYLPWLVGQCLTRGVVFKRAEMSHISDASTIHHSGEKPGIVINCTGLGSRNLKGVCDLKLHPARGQIVLVRNESKGMTATSGTDDGPDEAMYVMCRAAGGGTILGGCYQRDNWESQHDPNLAIRIMQRCVAANPELTGGKGIEALDVIRHGVGLRPARDGGARVDKERIGDAWVIHNYGHGGAGYQCSYGCAKAVLELVDSLNLEKPKL</sequence>
<protein>
    <submittedName>
        <fullName evidence="9">D-amino-acid oxidase</fullName>
    </submittedName>
</protein>
<reference evidence="9 10" key="1">
    <citation type="journal article" date="2021" name="Nat. Commun.">
        <title>Genetic determinants of endophytism in the Arabidopsis root mycobiome.</title>
        <authorList>
            <person name="Mesny F."/>
            <person name="Miyauchi S."/>
            <person name="Thiergart T."/>
            <person name="Pickel B."/>
            <person name="Atanasova L."/>
            <person name="Karlsson M."/>
            <person name="Huettel B."/>
            <person name="Barry K.W."/>
            <person name="Haridas S."/>
            <person name="Chen C."/>
            <person name="Bauer D."/>
            <person name="Andreopoulos W."/>
            <person name="Pangilinan J."/>
            <person name="LaButti K."/>
            <person name="Riley R."/>
            <person name="Lipzen A."/>
            <person name="Clum A."/>
            <person name="Drula E."/>
            <person name="Henrissat B."/>
            <person name="Kohler A."/>
            <person name="Grigoriev I.V."/>
            <person name="Martin F.M."/>
            <person name="Hacquard S."/>
        </authorList>
    </citation>
    <scope>NUCLEOTIDE SEQUENCE [LARGE SCALE GENOMIC DNA]</scope>
    <source>
        <strain evidence="9 10">MPI-CAGE-CH-0241</strain>
    </source>
</reference>
<evidence type="ECO:0000256" key="5">
    <source>
        <dbReference type="ARBA" id="ARBA00023002"/>
    </source>
</evidence>
<feature type="domain" description="FAD dependent oxidoreductase" evidence="8">
    <location>
        <begin position="27"/>
        <end position="370"/>
    </location>
</feature>
<dbReference type="AlphaFoldDB" id="A0A9P8VN04"/>
<keyword evidence="7" id="KW-0472">Membrane</keyword>
<keyword evidence="10" id="KW-1185">Reference proteome</keyword>
<dbReference type="InterPro" id="IPR006181">
    <property type="entry name" value="D-amino_acid_oxidase_CS"/>
</dbReference>
<comment type="caution">
    <text evidence="9">The sequence shown here is derived from an EMBL/GenBank/DDBJ whole genome shotgun (WGS) entry which is preliminary data.</text>
</comment>
<evidence type="ECO:0000256" key="4">
    <source>
        <dbReference type="ARBA" id="ARBA00022827"/>
    </source>
</evidence>
<accession>A0A9P8VN04</accession>
<keyword evidence="7" id="KW-1133">Transmembrane helix</keyword>
<evidence type="ECO:0000313" key="10">
    <source>
        <dbReference type="Proteomes" id="UP000777438"/>
    </source>
</evidence>
<evidence type="ECO:0000256" key="6">
    <source>
        <dbReference type="PIRSR" id="PIRSR000189-1"/>
    </source>
</evidence>
<proteinExistence type="inferred from homology"/>
<dbReference type="InterPro" id="IPR023209">
    <property type="entry name" value="DAO"/>
</dbReference>
<evidence type="ECO:0000259" key="8">
    <source>
        <dbReference type="Pfam" id="PF01266"/>
    </source>
</evidence>
<dbReference type="PANTHER" id="PTHR11530">
    <property type="entry name" value="D-AMINO ACID OXIDASE"/>
    <property type="match status" value="1"/>
</dbReference>
<comment type="cofactor">
    <cofactor evidence="1 6">
        <name>FAD</name>
        <dbReference type="ChEBI" id="CHEBI:57692"/>
    </cofactor>
</comment>
<evidence type="ECO:0000256" key="1">
    <source>
        <dbReference type="ARBA" id="ARBA00001974"/>
    </source>
</evidence>
<dbReference type="GO" id="GO:0003884">
    <property type="term" value="F:D-amino-acid oxidase activity"/>
    <property type="evidence" value="ECO:0007669"/>
    <property type="project" value="InterPro"/>
</dbReference>
<dbReference type="GO" id="GO:0019478">
    <property type="term" value="P:D-amino acid catabolic process"/>
    <property type="evidence" value="ECO:0007669"/>
    <property type="project" value="TreeGrafter"/>
</dbReference>
<dbReference type="EMBL" id="JAGPYM010000089">
    <property type="protein sequence ID" value="KAH6867789.1"/>
    <property type="molecule type" value="Genomic_DNA"/>
</dbReference>
<gene>
    <name evidence="9" type="ORF">B0T10DRAFT_502109</name>
</gene>